<feature type="transmembrane region" description="Helical" evidence="6">
    <location>
        <begin position="244"/>
        <end position="264"/>
    </location>
</feature>
<organism evidence="7 8">
    <name type="scientific">Exophiala dermatitidis</name>
    <name type="common">Black yeast-like fungus</name>
    <name type="synonym">Wangiella dermatitidis</name>
    <dbReference type="NCBI Taxonomy" id="5970"/>
    <lineage>
        <taxon>Eukaryota</taxon>
        <taxon>Fungi</taxon>
        <taxon>Dikarya</taxon>
        <taxon>Ascomycota</taxon>
        <taxon>Pezizomycotina</taxon>
        <taxon>Eurotiomycetes</taxon>
        <taxon>Chaetothyriomycetidae</taxon>
        <taxon>Chaetothyriales</taxon>
        <taxon>Herpotrichiellaceae</taxon>
        <taxon>Exophiala</taxon>
    </lineage>
</organism>
<feature type="transmembrane region" description="Helical" evidence="6">
    <location>
        <begin position="86"/>
        <end position="110"/>
    </location>
</feature>
<keyword evidence="5 6" id="KW-0472">Membrane</keyword>
<dbReference type="Proteomes" id="UP001161757">
    <property type="component" value="Unassembled WGS sequence"/>
</dbReference>
<evidence type="ECO:0000313" key="8">
    <source>
        <dbReference type="Proteomes" id="UP001161757"/>
    </source>
</evidence>
<evidence type="ECO:0000256" key="4">
    <source>
        <dbReference type="ARBA" id="ARBA00022989"/>
    </source>
</evidence>
<name>A0AAN6EN01_EXODE</name>
<protein>
    <recommendedName>
        <fullName evidence="9">Amino acid transporter</fullName>
    </recommendedName>
</protein>
<evidence type="ECO:0000256" key="2">
    <source>
        <dbReference type="ARBA" id="ARBA00022448"/>
    </source>
</evidence>
<feature type="transmembrane region" description="Helical" evidence="6">
    <location>
        <begin position="203"/>
        <end position="224"/>
    </location>
</feature>
<dbReference type="Pfam" id="PF13520">
    <property type="entry name" value="AA_permease_2"/>
    <property type="match status" value="1"/>
</dbReference>
<feature type="transmembrane region" description="Helical" evidence="6">
    <location>
        <begin position="389"/>
        <end position="409"/>
    </location>
</feature>
<gene>
    <name evidence="7" type="ORF">HRR80_008767</name>
</gene>
<feature type="transmembrane region" description="Helical" evidence="6">
    <location>
        <begin position="49"/>
        <end position="66"/>
    </location>
</feature>
<feature type="transmembrane region" description="Helical" evidence="6">
    <location>
        <begin position="326"/>
        <end position="350"/>
    </location>
</feature>
<dbReference type="InterPro" id="IPR002293">
    <property type="entry name" value="AA/rel_permease1"/>
</dbReference>
<dbReference type="PIRSF" id="PIRSF006060">
    <property type="entry name" value="AA_transporter"/>
    <property type="match status" value="1"/>
</dbReference>
<feature type="transmembrane region" description="Helical" evidence="6">
    <location>
        <begin position="488"/>
        <end position="507"/>
    </location>
</feature>
<evidence type="ECO:0000256" key="1">
    <source>
        <dbReference type="ARBA" id="ARBA00004141"/>
    </source>
</evidence>
<feature type="transmembrane region" description="Helical" evidence="6">
    <location>
        <begin position="457"/>
        <end position="476"/>
    </location>
</feature>
<dbReference type="GO" id="GO:0022857">
    <property type="term" value="F:transmembrane transporter activity"/>
    <property type="evidence" value="ECO:0007669"/>
    <property type="project" value="InterPro"/>
</dbReference>
<evidence type="ECO:0000313" key="7">
    <source>
        <dbReference type="EMBL" id="KAJ8987206.1"/>
    </source>
</evidence>
<feature type="transmembrane region" description="Helical" evidence="6">
    <location>
        <begin position="285"/>
        <end position="306"/>
    </location>
</feature>
<keyword evidence="3 6" id="KW-0812">Transmembrane</keyword>
<feature type="transmembrane region" description="Helical" evidence="6">
    <location>
        <begin position="415"/>
        <end position="437"/>
    </location>
</feature>
<evidence type="ECO:0000256" key="3">
    <source>
        <dbReference type="ARBA" id="ARBA00022692"/>
    </source>
</evidence>
<reference evidence="7" key="1">
    <citation type="submission" date="2023-01" db="EMBL/GenBank/DDBJ databases">
        <title>Exophiala dermititidis isolated from Cystic Fibrosis Patient.</title>
        <authorList>
            <person name="Kurbessoian T."/>
            <person name="Crocker A."/>
            <person name="Murante D."/>
            <person name="Hogan D.A."/>
            <person name="Stajich J.E."/>
        </authorList>
    </citation>
    <scope>NUCLEOTIDE SEQUENCE</scope>
    <source>
        <strain evidence="7">Ex8</strain>
    </source>
</reference>
<dbReference type="GO" id="GO:0016020">
    <property type="term" value="C:membrane"/>
    <property type="evidence" value="ECO:0007669"/>
    <property type="project" value="UniProtKB-SubCell"/>
</dbReference>
<evidence type="ECO:0000256" key="5">
    <source>
        <dbReference type="ARBA" id="ARBA00023136"/>
    </source>
</evidence>
<dbReference type="Gene3D" id="1.20.1740.10">
    <property type="entry name" value="Amino acid/polyamine transporter I"/>
    <property type="match status" value="1"/>
</dbReference>
<dbReference type="PANTHER" id="PTHR45649">
    <property type="entry name" value="AMINO-ACID PERMEASE BAT1"/>
    <property type="match status" value="1"/>
</dbReference>
<evidence type="ECO:0000256" key="6">
    <source>
        <dbReference type="SAM" id="Phobius"/>
    </source>
</evidence>
<evidence type="ECO:0008006" key="9">
    <source>
        <dbReference type="Google" id="ProtNLM"/>
    </source>
</evidence>
<keyword evidence="4 6" id="KW-1133">Transmembrane helix</keyword>
<dbReference type="AlphaFoldDB" id="A0AAN6EN01"/>
<feature type="transmembrane region" description="Helical" evidence="6">
    <location>
        <begin position="176"/>
        <end position="196"/>
    </location>
</feature>
<sequence>MSAMDKSADYAVDFRDDQEDDVVVDDRIGTLADRKAMARLGKEQVFKRNFSFVSILGFALIIMNTWETILTTVAFGLGNGGPGGLIWTFVAGWIGFLLVGVSMGEMASMAPTSGGQYHWVSEFAPPNVQKVLSYFIGWLGILGYQTGTTIGAYVSGTLIQGLIILNNPNSYVPQRWHGTLIAMLITICVAFFNIFLAKHLPLVEGMILVLHIAGFVAIMVPLWVMAPRTSSSEVWTSFTDLNDWGSVGLACLIGLITSAGSLVGGDAAAHMAEELKNSSKMLPRAMIGTIIVNGALGFVMLVTFLYTLGDLDEDIASATGYPIIQVFYTATGSAGGATGLTIIIIILNICSNLTTMAGSSRQMFSFARDKGVPYHHLIARVPPGYDVPVNALIVSVVWACVFHCIYIGSAVAFNIIMSIGTVALLTSYMVSIGTITWKRIRGHPLLPSKFSLGKFGLPINIASLLFCFIVYIFVFFPSMPNPEPIGMNWAIAVYGGVLVLAAIYFVLQARHHYVGPVAYVRKTI</sequence>
<keyword evidence="2" id="KW-0813">Transport</keyword>
<feature type="transmembrane region" description="Helical" evidence="6">
    <location>
        <begin position="131"/>
        <end position="156"/>
    </location>
</feature>
<accession>A0AAN6EN01</accession>
<dbReference type="EMBL" id="JAJGCB010000027">
    <property type="protein sequence ID" value="KAJ8987206.1"/>
    <property type="molecule type" value="Genomic_DNA"/>
</dbReference>
<comment type="caution">
    <text evidence="7">The sequence shown here is derived from an EMBL/GenBank/DDBJ whole genome shotgun (WGS) entry which is preliminary data.</text>
</comment>
<proteinExistence type="predicted"/>
<comment type="subcellular location">
    <subcellularLocation>
        <location evidence="1">Membrane</location>
        <topology evidence="1">Multi-pass membrane protein</topology>
    </subcellularLocation>
</comment>
<dbReference type="PANTHER" id="PTHR45649:SF2">
    <property type="entry name" value="ACID PERMEASE, PUTATIVE-RELATED"/>
    <property type="match status" value="1"/>
</dbReference>